<comment type="pathway">
    <text evidence="2">Protein modification; protein glycosylation.</text>
</comment>
<evidence type="ECO:0000256" key="10">
    <source>
        <dbReference type="ARBA" id="ARBA00023098"/>
    </source>
</evidence>
<name>A0A8J6KDP7_ELECQ</name>
<feature type="transmembrane region" description="Helical" evidence="13">
    <location>
        <begin position="7"/>
        <end position="25"/>
    </location>
</feature>
<dbReference type="Gene3D" id="3.90.550.50">
    <property type="match status" value="1"/>
</dbReference>
<dbReference type="PANTHER" id="PTHR11214">
    <property type="entry name" value="BETA-1,3-N-ACETYLGLUCOSAMINYLTRANSFERASE"/>
    <property type="match status" value="1"/>
</dbReference>
<dbReference type="PANTHER" id="PTHR11214:SF19">
    <property type="entry name" value="BETA-1,3-GALACTOSYLTRANSFERASE 2"/>
    <property type="match status" value="1"/>
</dbReference>
<comment type="caution">
    <text evidence="14">The sequence shown here is derived from an EMBL/GenBank/DDBJ whole genome shotgun (WGS) entry which is preliminary data.</text>
</comment>
<comment type="subcellular location">
    <subcellularLocation>
        <location evidence="1 13">Golgi apparatus membrane</location>
        <topology evidence="1 13">Single-pass type II membrane protein</topology>
    </subcellularLocation>
</comment>
<evidence type="ECO:0000256" key="2">
    <source>
        <dbReference type="ARBA" id="ARBA00004922"/>
    </source>
</evidence>
<keyword evidence="4 13" id="KW-0328">Glycosyltransferase</keyword>
<keyword evidence="7 13" id="KW-0735">Signal-anchor</keyword>
<keyword evidence="5" id="KW-0808">Transferase</keyword>
<dbReference type="GO" id="GO:0006493">
    <property type="term" value="P:protein O-linked glycosylation"/>
    <property type="evidence" value="ECO:0007669"/>
    <property type="project" value="TreeGrafter"/>
</dbReference>
<evidence type="ECO:0000313" key="14">
    <source>
        <dbReference type="EMBL" id="KAG9488466.1"/>
    </source>
</evidence>
<evidence type="ECO:0000256" key="9">
    <source>
        <dbReference type="ARBA" id="ARBA00023034"/>
    </source>
</evidence>
<evidence type="ECO:0000256" key="1">
    <source>
        <dbReference type="ARBA" id="ARBA00004323"/>
    </source>
</evidence>
<evidence type="ECO:0000256" key="5">
    <source>
        <dbReference type="ARBA" id="ARBA00022679"/>
    </source>
</evidence>
<evidence type="ECO:0000256" key="6">
    <source>
        <dbReference type="ARBA" id="ARBA00022692"/>
    </source>
</evidence>
<keyword evidence="6 13" id="KW-0812">Transmembrane</keyword>
<evidence type="ECO:0000256" key="8">
    <source>
        <dbReference type="ARBA" id="ARBA00022989"/>
    </source>
</evidence>
<dbReference type="Proteomes" id="UP000770717">
    <property type="component" value="Unassembled WGS sequence"/>
</dbReference>
<dbReference type="InterPro" id="IPR002659">
    <property type="entry name" value="Glyco_trans_31"/>
</dbReference>
<dbReference type="GO" id="GO:0008499">
    <property type="term" value="F:N-acetyl-beta-D-glucosaminide beta-(1,3)-galactosyltransferase activity"/>
    <property type="evidence" value="ECO:0007669"/>
    <property type="project" value="TreeGrafter"/>
</dbReference>
<keyword evidence="12" id="KW-0325">Glycoprotein</keyword>
<evidence type="ECO:0000256" key="4">
    <source>
        <dbReference type="ARBA" id="ARBA00022676"/>
    </source>
</evidence>
<evidence type="ECO:0000256" key="13">
    <source>
        <dbReference type="RuleBase" id="RU363063"/>
    </source>
</evidence>
<gene>
    <name evidence="14" type="ORF">GDO78_004813</name>
</gene>
<dbReference type="EMBL" id="WNTK01000002">
    <property type="protein sequence ID" value="KAG9488466.1"/>
    <property type="molecule type" value="Genomic_DNA"/>
</dbReference>
<organism evidence="14 15">
    <name type="scientific">Eleutherodactylus coqui</name>
    <name type="common">Puerto Rican coqui</name>
    <dbReference type="NCBI Taxonomy" id="57060"/>
    <lineage>
        <taxon>Eukaryota</taxon>
        <taxon>Metazoa</taxon>
        <taxon>Chordata</taxon>
        <taxon>Craniata</taxon>
        <taxon>Vertebrata</taxon>
        <taxon>Euteleostomi</taxon>
        <taxon>Amphibia</taxon>
        <taxon>Batrachia</taxon>
        <taxon>Anura</taxon>
        <taxon>Neobatrachia</taxon>
        <taxon>Hyloidea</taxon>
        <taxon>Eleutherodactylidae</taxon>
        <taxon>Eleutherodactylinae</taxon>
        <taxon>Eleutherodactylus</taxon>
        <taxon>Eleutherodactylus</taxon>
    </lineage>
</organism>
<keyword evidence="8 13" id="KW-1133">Transmembrane helix</keyword>
<dbReference type="EC" id="2.4.1.-" evidence="13"/>
<proteinExistence type="inferred from homology"/>
<reference evidence="14" key="1">
    <citation type="thesis" date="2020" institute="ProQuest LLC" country="789 East Eisenhower Parkway, Ann Arbor, MI, USA">
        <title>Comparative Genomics and Chromosome Evolution.</title>
        <authorList>
            <person name="Mudd A.B."/>
        </authorList>
    </citation>
    <scope>NUCLEOTIDE SEQUENCE</scope>
    <source>
        <strain evidence="14">HN-11 Male</strain>
        <tissue evidence="14">Kidney and liver</tissue>
    </source>
</reference>
<protein>
    <recommendedName>
        <fullName evidence="13">Hexosyltransferase</fullName>
        <ecNumber evidence="13">2.4.1.-</ecNumber>
    </recommendedName>
</protein>
<evidence type="ECO:0000256" key="12">
    <source>
        <dbReference type="ARBA" id="ARBA00023180"/>
    </source>
</evidence>
<evidence type="ECO:0000256" key="7">
    <source>
        <dbReference type="ARBA" id="ARBA00022968"/>
    </source>
</evidence>
<keyword evidence="10" id="KW-0443">Lipid metabolism</keyword>
<dbReference type="AlphaFoldDB" id="A0A8J6KDP7"/>
<dbReference type="FunFam" id="3.90.550.50:FF:000001">
    <property type="entry name" value="Hexosyltransferase"/>
    <property type="match status" value="1"/>
</dbReference>
<keyword evidence="15" id="KW-1185">Reference proteome</keyword>
<evidence type="ECO:0000313" key="15">
    <source>
        <dbReference type="Proteomes" id="UP000770717"/>
    </source>
</evidence>
<evidence type="ECO:0000256" key="3">
    <source>
        <dbReference type="ARBA" id="ARBA00008661"/>
    </source>
</evidence>
<dbReference type="GO" id="GO:0006629">
    <property type="term" value="P:lipid metabolic process"/>
    <property type="evidence" value="ECO:0007669"/>
    <property type="project" value="UniProtKB-KW"/>
</dbReference>
<evidence type="ECO:0000256" key="11">
    <source>
        <dbReference type="ARBA" id="ARBA00023136"/>
    </source>
</evidence>
<keyword evidence="9 13" id="KW-0333">Golgi apparatus</keyword>
<sequence length="314" mass="36544">MDCGARLNKILILSVIFIIFILGYTHDWRSQDEQIYSRVSQRTITPLYPYLLEEDGKCADGAPFLLLLIPSAPQEFHTRNILRNTWANESLVNGVRINRLFLLGKSESNEEKVMQESNRFHDILMQDFTDSYYNLTIKTLMGMEWVSRLCPNVKYIMKIDSDMFFNPWFLMEKILQPESPPKKNFLTGLIVHDALPHRDKGSKWYVSTKTYSKKFYPLYCSGTGYVFSGDMAKKIYLAAAGLPPFPFEDVFVGMCLQKLGVRIFEPSEKWFIGEKVPYDRCKFTKLITVHRFTPEELMTIWPDFLAALKTCNKN</sequence>
<dbReference type="OrthoDB" id="5957813at2759"/>
<accession>A0A8J6KDP7</accession>
<comment type="similarity">
    <text evidence="3 13">Belongs to the glycosyltransferase 31 family.</text>
</comment>
<dbReference type="GO" id="GO:0000139">
    <property type="term" value="C:Golgi membrane"/>
    <property type="evidence" value="ECO:0007669"/>
    <property type="project" value="UniProtKB-SubCell"/>
</dbReference>
<dbReference type="Pfam" id="PF01762">
    <property type="entry name" value="Galactosyl_T"/>
    <property type="match status" value="1"/>
</dbReference>
<keyword evidence="11 13" id="KW-0472">Membrane</keyword>